<dbReference type="Pfam" id="PF00512">
    <property type="entry name" value="HisKA"/>
    <property type="match status" value="1"/>
</dbReference>
<evidence type="ECO:0000256" key="2">
    <source>
        <dbReference type="ARBA" id="ARBA00004651"/>
    </source>
</evidence>
<dbReference type="PROSITE" id="PS50885">
    <property type="entry name" value="HAMP"/>
    <property type="match status" value="1"/>
</dbReference>
<evidence type="ECO:0000256" key="3">
    <source>
        <dbReference type="ARBA" id="ARBA00012438"/>
    </source>
</evidence>
<dbReference type="SMART" id="SM00387">
    <property type="entry name" value="HATPase_c"/>
    <property type="match status" value="1"/>
</dbReference>
<dbReference type="FunFam" id="1.10.287.130:FF:000001">
    <property type="entry name" value="Two-component sensor histidine kinase"/>
    <property type="match status" value="1"/>
</dbReference>
<keyword evidence="5" id="KW-0597">Phosphoprotein</keyword>
<dbReference type="HOGENOM" id="CLU_000445_89_6_9"/>
<dbReference type="SUPFAM" id="SSF47384">
    <property type="entry name" value="Homodimeric domain of signal transducing histidine kinase"/>
    <property type="match status" value="1"/>
</dbReference>
<dbReference type="SUPFAM" id="SSF55874">
    <property type="entry name" value="ATPase domain of HSP90 chaperone/DNA topoisomerase II/histidine kinase"/>
    <property type="match status" value="1"/>
</dbReference>
<evidence type="ECO:0000313" key="16">
    <source>
        <dbReference type="Proteomes" id="UP000031829"/>
    </source>
</evidence>
<evidence type="ECO:0000256" key="10">
    <source>
        <dbReference type="ARBA" id="ARBA00022840"/>
    </source>
</evidence>
<dbReference type="EC" id="2.7.13.3" evidence="3"/>
<dbReference type="SMART" id="SM00304">
    <property type="entry name" value="HAMP"/>
    <property type="match status" value="1"/>
</dbReference>
<gene>
    <name evidence="15" type="ORF">BG04_5056</name>
</gene>
<protein>
    <recommendedName>
        <fullName evidence="3">histidine kinase</fullName>
        <ecNumber evidence="3">2.7.13.3</ecNumber>
    </recommendedName>
</protein>
<keyword evidence="4" id="KW-1003">Cell membrane</keyword>
<keyword evidence="9" id="KW-0418">Kinase</keyword>
<dbReference type="Gene3D" id="6.10.340.10">
    <property type="match status" value="1"/>
</dbReference>
<evidence type="ECO:0000256" key="7">
    <source>
        <dbReference type="ARBA" id="ARBA00022692"/>
    </source>
</evidence>
<dbReference type="CDD" id="cd00075">
    <property type="entry name" value="HATPase"/>
    <property type="match status" value="1"/>
</dbReference>
<keyword evidence="10" id="KW-0067">ATP-binding</keyword>
<evidence type="ECO:0000256" key="4">
    <source>
        <dbReference type="ARBA" id="ARBA00022475"/>
    </source>
</evidence>
<dbReference type="GeneID" id="93643021"/>
<dbReference type="CDD" id="cd00082">
    <property type="entry name" value="HisKA"/>
    <property type="match status" value="1"/>
</dbReference>
<dbReference type="CDD" id="cd06225">
    <property type="entry name" value="HAMP"/>
    <property type="match status" value="1"/>
</dbReference>
<comment type="catalytic activity">
    <reaction evidence="1">
        <text>ATP + protein L-histidine = ADP + protein N-phospho-L-histidine.</text>
        <dbReference type="EC" id="2.7.13.3"/>
    </reaction>
</comment>
<accession>A0A0B6A9S9</accession>
<dbReference type="InterPro" id="IPR036097">
    <property type="entry name" value="HisK_dim/P_sf"/>
</dbReference>
<dbReference type="Pfam" id="PF02518">
    <property type="entry name" value="HATPase_c"/>
    <property type="match status" value="1"/>
</dbReference>
<evidence type="ECO:0000256" key="9">
    <source>
        <dbReference type="ARBA" id="ARBA00022777"/>
    </source>
</evidence>
<proteinExistence type="predicted"/>
<dbReference type="InterPro" id="IPR003594">
    <property type="entry name" value="HATPase_dom"/>
</dbReference>
<dbReference type="InterPro" id="IPR036890">
    <property type="entry name" value="HATPase_C_sf"/>
</dbReference>
<dbReference type="GO" id="GO:0000155">
    <property type="term" value="F:phosphorelay sensor kinase activity"/>
    <property type="evidence" value="ECO:0007669"/>
    <property type="project" value="InterPro"/>
</dbReference>
<keyword evidence="12" id="KW-0902">Two-component regulatory system</keyword>
<keyword evidence="8" id="KW-0547">Nucleotide-binding</keyword>
<dbReference type="PANTHER" id="PTHR45528:SF1">
    <property type="entry name" value="SENSOR HISTIDINE KINASE CPXA"/>
    <property type="match status" value="1"/>
</dbReference>
<dbReference type="Proteomes" id="UP000031829">
    <property type="component" value="Chromosome"/>
</dbReference>
<dbReference type="AlphaFoldDB" id="A0A0B6A9S9"/>
<sequence>MSIQLRFILTYISIVFVFIILLFLSGFLIFFSITGDADFVRKLYSHSYEYKLLTPEEENAFLDLKLLSEEKPEQLLRPETVKKYEFENIDIVIQKNKEVVYASESIKGENLRKYLPNHQKSKGNHSYQQDMLRIGKQYFTYINLDFHFSNQEKGSIYVLRKISPYVGIINRIFPFLIFLLLILVIVIIGFLNYLVSRSIIKPIRELKEAAEKIKQGDLHFEISANSKDEIGELTQAFEEMRQKLKSSVELQIQYEDNRKQLLSSISHDLRTPITSIVGYVEGIQDGVANTPDKLSKYLLTISTKAKDMNALIDELFLFSKLDLHEIPFVFKKLNISAFMESYVQELQFEMSEHDIDVLFSNDSLTTLYAKADAEQLRRVLINLTTNSIKFMDKEKRRIDIVLSATESELIIEVKDNGSGISPEALAHIFDRFYRAEQSRNSNTGGSGLGLAIAKQIVERHGGDIWALSKLGEGTSIFFSLQKMNENGDTHEEDIIN</sequence>
<dbReference type="GO" id="GO:0005886">
    <property type="term" value="C:plasma membrane"/>
    <property type="evidence" value="ECO:0007669"/>
    <property type="project" value="UniProtKB-SubCell"/>
</dbReference>
<dbReference type="PRINTS" id="PR00344">
    <property type="entry name" value="BCTRLSENSOR"/>
</dbReference>
<keyword evidence="11 14" id="KW-1133">Transmembrane helix</keyword>
<evidence type="ECO:0000256" key="12">
    <source>
        <dbReference type="ARBA" id="ARBA00023012"/>
    </source>
</evidence>
<dbReference type="PANTHER" id="PTHR45528">
    <property type="entry name" value="SENSOR HISTIDINE KINASE CPXA"/>
    <property type="match status" value="1"/>
</dbReference>
<dbReference type="InterPro" id="IPR003660">
    <property type="entry name" value="HAMP_dom"/>
</dbReference>
<dbReference type="SUPFAM" id="SSF158472">
    <property type="entry name" value="HAMP domain-like"/>
    <property type="match status" value="1"/>
</dbReference>
<evidence type="ECO:0000256" key="8">
    <source>
        <dbReference type="ARBA" id="ARBA00022741"/>
    </source>
</evidence>
<dbReference type="InterPro" id="IPR050398">
    <property type="entry name" value="HssS/ArlS-like"/>
</dbReference>
<feature type="transmembrane region" description="Helical" evidence="14">
    <location>
        <begin position="7"/>
        <end position="33"/>
    </location>
</feature>
<dbReference type="GO" id="GO:0005524">
    <property type="term" value="F:ATP binding"/>
    <property type="evidence" value="ECO:0007669"/>
    <property type="project" value="UniProtKB-KW"/>
</dbReference>
<dbReference type="Gene3D" id="3.30.565.10">
    <property type="entry name" value="Histidine kinase-like ATPase, C-terminal domain"/>
    <property type="match status" value="1"/>
</dbReference>
<evidence type="ECO:0000256" key="1">
    <source>
        <dbReference type="ARBA" id="ARBA00000085"/>
    </source>
</evidence>
<keyword evidence="7 14" id="KW-0812">Transmembrane</keyword>
<evidence type="ECO:0000256" key="6">
    <source>
        <dbReference type="ARBA" id="ARBA00022679"/>
    </source>
</evidence>
<feature type="transmembrane region" description="Helical" evidence="14">
    <location>
        <begin position="172"/>
        <end position="195"/>
    </location>
</feature>
<dbReference type="RefSeq" id="WP_034651574.1">
    <property type="nucleotide sequence ID" value="NZ_BCVB01000010.1"/>
</dbReference>
<dbReference type="InterPro" id="IPR003661">
    <property type="entry name" value="HisK_dim/P_dom"/>
</dbReference>
<dbReference type="FunFam" id="3.30.565.10:FF:000006">
    <property type="entry name" value="Sensor histidine kinase WalK"/>
    <property type="match status" value="1"/>
</dbReference>
<keyword evidence="6" id="KW-0808">Transferase</keyword>
<dbReference type="Gene3D" id="1.10.287.130">
    <property type="match status" value="1"/>
</dbReference>
<keyword evidence="13 14" id="KW-0472">Membrane</keyword>
<evidence type="ECO:0000313" key="15">
    <source>
        <dbReference type="EMBL" id="AJI20306.1"/>
    </source>
</evidence>
<reference evidence="15 16" key="1">
    <citation type="journal article" date="2015" name="Genome Announc.">
        <title>Complete genome sequences for 35 biothreat assay-relevant bacillus species.</title>
        <authorList>
            <person name="Johnson S.L."/>
            <person name="Daligault H.E."/>
            <person name="Davenport K.W."/>
            <person name="Jaissle J."/>
            <person name="Frey K.G."/>
            <person name="Ladner J.T."/>
            <person name="Broomall S.M."/>
            <person name="Bishop-Lilly K.A."/>
            <person name="Bruce D.C."/>
            <person name="Gibbons H.S."/>
            <person name="Coyne S.R."/>
            <person name="Lo C.C."/>
            <person name="Meincke L."/>
            <person name="Munk A.C."/>
            <person name="Koroleva G.I."/>
            <person name="Rosenzweig C.N."/>
            <person name="Palacios G.F."/>
            <person name="Redden C.L."/>
            <person name="Minogue T.D."/>
            <person name="Chain P.S."/>
        </authorList>
    </citation>
    <scope>NUCLEOTIDE SEQUENCE [LARGE SCALE GENOMIC DNA]</scope>
    <source>
        <strain evidence="16">ATCC 14581 / DSM 32 / JCM 2506 / NBRC 15308 / NCIMB 9376 / NCTC 10342 / NRRL B-14308 / VKM B-512</strain>
    </source>
</reference>
<dbReference type="InterPro" id="IPR004358">
    <property type="entry name" value="Sig_transdc_His_kin-like_C"/>
</dbReference>
<dbReference type="Pfam" id="PF00672">
    <property type="entry name" value="HAMP"/>
    <property type="match status" value="1"/>
</dbReference>
<dbReference type="InterPro" id="IPR005467">
    <property type="entry name" value="His_kinase_dom"/>
</dbReference>
<dbReference type="EMBL" id="CP009920">
    <property type="protein sequence ID" value="AJI20306.1"/>
    <property type="molecule type" value="Genomic_DNA"/>
</dbReference>
<evidence type="ECO:0000256" key="11">
    <source>
        <dbReference type="ARBA" id="ARBA00022989"/>
    </source>
</evidence>
<dbReference type="PROSITE" id="PS50109">
    <property type="entry name" value="HIS_KIN"/>
    <property type="match status" value="1"/>
</dbReference>
<organism evidence="15 16">
    <name type="scientific">Priestia megaterium (strain ATCC 14581 / DSM 32 / CCUG 1817 / JCM 2506 / NBRC 15308 / NCIMB 9376 / NCTC 10342 / NRRL B-14308 / VKM B-512 / Ford 19)</name>
    <name type="common">Bacillus megaterium</name>
    <dbReference type="NCBI Taxonomy" id="1348623"/>
    <lineage>
        <taxon>Bacteria</taxon>
        <taxon>Bacillati</taxon>
        <taxon>Bacillota</taxon>
        <taxon>Bacilli</taxon>
        <taxon>Bacillales</taxon>
        <taxon>Bacillaceae</taxon>
        <taxon>Priestia</taxon>
    </lineage>
</organism>
<evidence type="ECO:0000256" key="5">
    <source>
        <dbReference type="ARBA" id="ARBA00022553"/>
    </source>
</evidence>
<evidence type="ECO:0000256" key="13">
    <source>
        <dbReference type="ARBA" id="ARBA00023136"/>
    </source>
</evidence>
<comment type="subcellular location">
    <subcellularLocation>
        <location evidence="2">Cell membrane</location>
        <topology evidence="2">Multi-pass membrane protein</topology>
    </subcellularLocation>
</comment>
<dbReference type="KEGG" id="bmeg:BG04_5056"/>
<name>A0A0B6A9S9_PRIM2</name>
<dbReference type="SMART" id="SM00388">
    <property type="entry name" value="HisKA"/>
    <property type="match status" value="1"/>
</dbReference>
<evidence type="ECO:0000256" key="14">
    <source>
        <dbReference type="SAM" id="Phobius"/>
    </source>
</evidence>